<reference evidence="3" key="1">
    <citation type="journal article" date="2014" name="Int. J. Syst. Evol. Microbiol.">
        <title>Complete genome of a new Firmicutes species belonging to the dominant human colonic microbiota ('Ruminococcus bicirculans') reveals two chromosomes and a selective capacity to utilize plant glucans.</title>
        <authorList>
            <consortium name="NISC Comparative Sequencing Program"/>
            <person name="Wegmann U."/>
            <person name="Louis P."/>
            <person name="Goesmann A."/>
            <person name="Henrissat B."/>
            <person name="Duncan S.H."/>
            <person name="Flint H.J."/>
        </authorList>
    </citation>
    <scope>NUCLEOTIDE SEQUENCE</scope>
    <source>
        <strain evidence="3">JCM 18715</strain>
    </source>
</reference>
<comment type="caution">
    <text evidence="3">The sequence shown here is derived from an EMBL/GenBank/DDBJ whole genome shotgun (WGS) entry which is preliminary data.</text>
</comment>
<accession>A0ABP9QHZ1</accession>
<evidence type="ECO:0000256" key="1">
    <source>
        <dbReference type="SAM" id="Phobius"/>
    </source>
</evidence>
<reference evidence="4" key="2">
    <citation type="journal article" date="2019" name="Int. J. Syst. Evol. Microbiol.">
        <title>The Global Catalogue of Microorganisms (GCM) 10K type strain sequencing project: providing services to taxonomists for standard genome sequencing and annotation.</title>
        <authorList>
            <consortium name="The Broad Institute Genomics Platform"/>
            <consortium name="The Broad Institute Genome Sequencing Center for Infectious Disease"/>
            <person name="Wu L."/>
            <person name="Ma J."/>
        </authorList>
    </citation>
    <scope>NUCLEOTIDE SEQUENCE [LARGE SCALE GENOMIC DNA]</scope>
    <source>
        <strain evidence="4">JCM 18715</strain>
    </source>
</reference>
<sequence length="133" mass="15863">MRPIWRRSDIKSNVEYVLLLIESDSGDREFELRAFERKDEAIRGGRCCYRTEKIPFELVLHGNLFGIAEQVRLSDGNRFIFDSNGRWHTWAEYEEFRNSFPDYRHYNRGRNTKFTLSILLALGILTFLYKVFG</sequence>
<dbReference type="EMBL" id="BAABLD010000005">
    <property type="protein sequence ID" value="GAA5162170.1"/>
    <property type="molecule type" value="Genomic_DNA"/>
</dbReference>
<keyword evidence="4" id="KW-1185">Reference proteome</keyword>
<evidence type="ECO:0000313" key="4">
    <source>
        <dbReference type="Proteomes" id="UP001500547"/>
    </source>
</evidence>
<protein>
    <submittedName>
        <fullName evidence="3">Uncharacterized protein</fullName>
    </submittedName>
</protein>
<keyword evidence="1" id="KW-0812">Transmembrane</keyword>
<evidence type="ECO:0000313" key="3">
    <source>
        <dbReference type="EMBL" id="GAA5162170.1"/>
    </source>
</evidence>
<name>A0ABP9QHZ1_9RHOO</name>
<reference evidence="3" key="3">
    <citation type="submission" date="2023-12" db="EMBL/GenBank/DDBJ databases">
        <authorList>
            <person name="Sun Q."/>
            <person name="Inoue M."/>
        </authorList>
    </citation>
    <scope>NUCLEOTIDE SEQUENCE</scope>
    <source>
        <strain evidence="3">JCM 18715</strain>
    </source>
</reference>
<proteinExistence type="predicted"/>
<keyword evidence="1" id="KW-1133">Transmembrane helix</keyword>
<organism evidence="3 4">
    <name type="scientific">Viridibacterium curvum</name>
    <dbReference type="NCBI Taxonomy" id="1101404"/>
    <lineage>
        <taxon>Bacteria</taxon>
        <taxon>Pseudomonadati</taxon>
        <taxon>Pseudomonadota</taxon>
        <taxon>Betaproteobacteria</taxon>
        <taxon>Rhodocyclales</taxon>
        <taxon>Rhodocyclaceae</taxon>
        <taxon>Viridibacterium</taxon>
    </lineage>
</organism>
<dbReference type="EMBL" id="BAABLD010000005">
    <property type="protein sequence ID" value="GAA5162157.1"/>
    <property type="molecule type" value="Genomic_DNA"/>
</dbReference>
<evidence type="ECO:0000313" key="2">
    <source>
        <dbReference type="EMBL" id="GAA5162157.1"/>
    </source>
</evidence>
<dbReference type="Proteomes" id="UP001500547">
    <property type="component" value="Unassembled WGS sequence"/>
</dbReference>
<keyword evidence="1" id="KW-0472">Membrane</keyword>
<gene>
    <name evidence="2" type="ORF">GCM10025770_12560</name>
    <name evidence="3" type="ORF">GCM10025770_12590</name>
</gene>
<feature type="transmembrane region" description="Helical" evidence="1">
    <location>
        <begin position="114"/>
        <end position="132"/>
    </location>
</feature>